<gene>
    <name evidence="2" type="ORF">ACFQVD_24855</name>
</gene>
<keyword evidence="1" id="KW-0472">Membrane</keyword>
<dbReference type="EMBL" id="JBHTEE010000001">
    <property type="protein sequence ID" value="MFC7603345.1"/>
    <property type="molecule type" value="Genomic_DNA"/>
</dbReference>
<evidence type="ECO:0000256" key="1">
    <source>
        <dbReference type="SAM" id="Phobius"/>
    </source>
</evidence>
<evidence type="ECO:0000313" key="2">
    <source>
        <dbReference type="EMBL" id="MFC7603345.1"/>
    </source>
</evidence>
<feature type="transmembrane region" description="Helical" evidence="1">
    <location>
        <begin position="81"/>
        <end position="108"/>
    </location>
</feature>
<sequence length="349" mass="37228">MSLLEERYRYWLRLLPASYRAEREEEMVAVFLEGSPDASDADGPRPRWSEIASVVALAVRVRLGGAGAAPRYLSWGETVRLVALLGLLFQAFLAVLDVVAALNTYGVIGTVHPSLAQAAGPLGSFERLANVLRSLAGAVWIAPFAALVLGHVRTAKALALLAFVPELHVLTSSVGVTFEALAGLLSPVVVLSALWTGFHRDARPARRPLWLLVPPLAAGIAVSALFRLVASPDLPAWWWPWLDLLGLASTLILGAGVGYVCVHIRSPARRTPSWPLALAILAVPVLCARLARLEHGFDAADEVSRTIMLSTLGQTAALLLVALVLAVLGFRALPAARGPSPEPPRTAYP</sequence>
<feature type="transmembrane region" description="Helical" evidence="1">
    <location>
        <begin position="311"/>
        <end position="330"/>
    </location>
</feature>
<comment type="caution">
    <text evidence="2">The sequence shown here is derived from an EMBL/GenBank/DDBJ whole genome shotgun (WGS) entry which is preliminary data.</text>
</comment>
<proteinExistence type="predicted"/>
<keyword evidence="3" id="KW-1185">Reference proteome</keyword>
<dbReference type="RefSeq" id="WP_343968022.1">
    <property type="nucleotide sequence ID" value="NZ_BAAAGK010000065.1"/>
</dbReference>
<dbReference type="Proteomes" id="UP001596514">
    <property type="component" value="Unassembled WGS sequence"/>
</dbReference>
<feature type="transmembrane region" description="Helical" evidence="1">
    <location>
        <begin position="180"/>
        <end position="198"/>
    </location>
</feature>
<keyword evidence="1" id="KW-1133">Transmembrane helix</keyword>
<organism evidence="2 3">
    <name type="scientific">Streptosporangium amethystogenes subsp. fukuiense</name>
    <dbReference type="NCBI Taxonomy" id="698418"/>
    <lineage>
        <taxon>Bacteria</taxon>
        <taxon>Bacillati</taxon>
        <taxon>Actinomycetota</taxon>
        <taxon>Actinomycetes</taxon>
        <taxon>Streptosporangiales</taxon>
        <taxon>Streptosporangiaceae</taxon>
        <taxon>Streptosporangium</taxon>
    </lineage>
</organism>
<evidence type="ECO:0000313" key="3">
    <source>
        <dbReference type="Proteomes" id="UP001596514"/>
    </source>
</evidence>
<reference evidence="3" key="1">
    <citation type="journal article" date="2019" name="Int. J. Syst. Evol. Microbiol.">
        <title>The Global Catalogue of Microorganisms (GCM) 10K type strain sequencing project: providing services to taxonomists for standard genome sequencing and annotation.</title>
        <authorList>
            <consortium name="The Broad Institute Genomics Platform"/>
            <consortium name="The Broad Institute Genome Sequencing Center for Infectious Disease"/>
            <person name="Wu L."/>
            <person name="Ma J."/>
        </authorList>
    </citation>
    <scope>NUCLEOTIDE SEQUENCE [LARGE SCALE GENOMIC DNA]</scope>
    <source>
        <strain evidence="3">JCM 10083</strain>
    </source>
</reference>
<feature type="transmembrane region" description="Helical" evidence="1">
    <location>
        <begin position="274"/>
        <end position="291"/>
    </location>
</feature>
<feature type="transmembrane region" description="Helical" evidence="1">
    <location>
        <begin position="236"/>
        <end position="262"/>
    </location>
</feature>
<name>A0ABW2T3W3_9ACTN</name>
<accession>A0ABW2T3W3</accession>
<keyword evidence="1" id="KW-0812">Transmembrane</keyword>
<protein>
    <recommendedName>
        <fullName evidence="4">Integral membrane protein</fullName>
    </recommendedName>
</protein>
<evidence type="ECO:0008006" key="4">
    <source>
        <dbReference type="Google" id="ProtNLM"/>
    </source>
</evidence>
<feature type="transmembrane region" description="Helical" evidence="1">
    <location>
        <begin position="210"/>
        <end position="230"/>
    </location>
</feature>